<dbReference type="STRING" id="584787.GCA_001247655_02052"/>
<gene>
    <name evidence="2" type="ORF">EDC28_109123</name>
</gene>
<dbReference type="PROSITE" id="PS51186">
    <property type="entry name" value="GNAT"/>
    <property type="match status" value="1"/>
</dbReference>
<protein>
    <submittedName>
        <fullName evidence="2">RimJ/RimL family protein N-acetyltransferase</fullName>
    </submittedName>
</protein>
<proteinExistence type="predicted"/>
<keyword evidence="2" id="KW-0808">Transferase</keyword>
<accession>A0A3N1PDJ9</accession>
<evidence type="ECO:0000313" key="3">
    <source>
        <dbReference type="Proteomes" id="UP000268033"/>
    </source>
</evidence>
<evidence type="ECO:0000259" key="1">
    <source>
        <dbReference type="PROSITE" id="PS51186"/>
    </source>
</evidence>
<dbReference type="RefSeq" id="WP_123422298.1">
    <property type="nucleotide sequence ID" value="NZ_RJUL01000009.1"/>
</dbReference>
<dbReference type="PANTHER" id="PTHR43792:SF1">
    <property type="entry name" value="N-ACETYLTRANSFERASE DOMAIN-CONTAINING PROTEIN"/>
    <property type="match status" value="1"/>
</dbReference>
<dbReference type="SUPFAM" id="SSF55729">
    <property type="entry name" value="Acyl-CoA N-acyltransferases (Nat)"/>
    <property type="match status" value="1"/>
</dbReference>
<dbReference type="Pfam" id="PF13302">
    <property type="entry name" value="Acetyltransf_3"/>
    <property type="match status" value="1"/>
</dbReference>
<comment type="caution">
    <text evidence="2">The sequence shown here is derived from an EMBL/GenBank/DDBJ whole genome shotgun (WGS) entry which is preliminary data.</text>
</comment>
<dbReference type="InterPro" id="IPR051531">
    <property type="entry name" value="N-acetyltransferase"/>
</dbReference>
<feature type="domain" description="N-acetyltransferase" evidence="1">
    <location>
        <begin position="7"/>
        <end position="166"/>
    </location>
</feature>
<dbReference type="AlphaFoldDB" id="A0A3N1PDJ9"/>
<dbReference type="InterPro" id="IPR016181">
    <property type="entry name" value="Acyl_CoA_acyltransferase"/>
</dbReference>
<evidence type="ECO:0000313" key="2">
    <source>
        <dbReference type="EMBL" id="ROQ22636.1"/>
    </source>
</evidence>
<dbReference type="EMBL" id="RJUL01000009">
    <property type="protein sequence ID" value="ROQ22636.1"/>
    <property type="molecule type" value="Genomic_DNA"/>
</dbReference>
<sequence length="167" mass="18554">MLETERLILRRFTLDDVPAFLAMNTDPHILRFTGGDKAITNLAEAEQAMRAAPLADYEKYGYGRLAVEHKASGEVIGFCGIKYLPEFSLPEIGYRILPAYWGQGLISEAAKVVLAHGHNELGLDHILALIHPDNIGSIRVAEKIGMRRGEQAEYFGMPVWLYASVRG</sequence>
<dbReference type="Gene3D" id="3.40.630.30">
    <property type="match status" value="1"/>
</dbReference>
<name>A0A3N1PDJ9_9GAMM</name>
<dbReference type="GO" id="GO:0016747">
    <property type="term" value="F:acyltransferase activity, transferring groups other than amino-acyl groups"/>
    <property type="evidence" value="ECO:0007669"/>
    <property type="project" value="InterPro"/>
</dbReference>
<keyword evidence="3" id="KW-1185">Reference proteome</keyword>
<dbReference type="Proteomes" id="UP000268033">
    <property type="component" value="Unassembled WGS sequence"/>
</dbReference>
<reference evidence="2 3" key="1">
    <citation type="submission" date="2018-11" db="EMBL/GenBank/DDBJ databases">
        <title>Genomic Encyclopedia of Type Strains, Phase IV (KMG-IV): sequencing the most valuable type-strain genomes for metagenomic binning, comparative biology and taxonomic classification.</title>
        <authorList>
            <person name="Goeker M."/>
        </authorList>
    </citation>
    <scope>NUCLEOTIDE SEQUENCE [LARGE SCALE GENOMIC DNA]</scope>
    <source>
        <strain evidence="2 3">DSM 21945</strain>
    </source>
</reference>
<organism evidence="2 3">
    <name type="scientific">Gallaecimonas pentaromativorans</name>
    <dbReference type="NCBI Taxonomy" id="584787"/>
    <lineage>
        <taxon>Bacteria</taxon>
        <taxon>Pseudomonadati</taxon>
        <taxon>Pseudomonadota</taxon>
        <taxon>Gammaproteobacteria</taxon>
        <taxon>Enterobacterales</taxon>
        <taxon>Gallaecimonadaceae</taxon>
        <taxon>Gallaecimonas</taxon>
    </lineage>
</organism>
<dbReference type="PANTHER" id="PTHR43792">
    <property type="entry name" value="GNAT FAMILY, PUTATIVE (AFU_ORTHOLOGUE AFUA_3G00765)-RELATED-RELATED"/>
    <property type="match status" value="1"/>
</dbReference>
<dbReference type="InterPro" id="IPR000182">
    <property type="entry name" value="GNAT_dom"/>
</dbReference>